<accession>A0ABN8P1Y1</accession>
<keyword evidence="5 7" id="KW-0472">Membrane</keyword>
<feature type="transmembrane region" description="Helical" evidence="7">
    <location>
        <begin position="333"/>
        <end position="355"/>
    </location>
</feature>
<gene>
    <name evidence="9" type="ORF">PLOB_00032275</name>
</gene>
<reference evidence="9 10" key="1">
    <citation type="submission" date="2022-05" db="EMBL/GenBank/DDBJ databases">
        <authorList>
            <consortium name="Genoscope - CEA"/>
            <person name="William W."/>
        </authorList>
    </citation>
    <scope>NUCLEOTIDE SEQUENCE [LARGE SCALE GENOMIC DNA]</scope>
</reference>
<dbReference type="InterPro" id="IPR036259">
    <property type="entry name" value="MFS_trans_sf"/>
</dbReference>
<name>A0ABN8P1Y1_9CNID</name>
<evidence type="ECO:0000256" key="5">
    <source>
        <dbReference type="ARBA" id="ARBA00023136"/>
    </source>
</evidence>
<evidence type="ECO:0000313" key="10">
    <source>
        <dbReference type="Proteomes" id="UP001159405"/>
    </source>
</evidence>
<keyword evidence="4 7" id="KW-1133">Transmembrane helix</keyword>
<dbReference type="PROSITE" id="PS50850">
    <property type="entry name" value="MFS"/>
    <property type="match status" value="1"/>
</dbReference>
<dbReference type="Pfam" id="PF07690">
    <property type="entry name" value="MFS_1"/>
    <property type="match status" value="1"/>
</dbReference>
<dbReference type="Proteomes" id="UP001159405">
    <property type="component" value="Unassembled WGS sequence"/>
</dbReference>
<feature type="transmembrane region" description="Helical" evidence="7">
    <location>
        <begin position="113"/>
        <end position="139"/>
    </location>
</feature>
<feature type="domain" description="Major facilitator superfamily (MFS) profile" evidence="8">
    <location>
        <begin position="47"/>
        <end position="473"/>
    </location>
</feature>
<dbReference type="PANTHER" id="PTHR23504:SF14">
    <property type="entry name" value="MAJOR FACILITATOR SUPERFAMILY DOMAIN-CONTAINING PROTEIN 9"/>
    <property type="match status" value="1"/>
</dbReference>
<feature type="transmembrane region" description="Helical" evidence="7">
    <location>
        <begin position="199"/>
        <end position="221"/>
    </location>
</feature>
<dbReference type="CDD" id="cd17390">
    <property type="entry name" value="MFS_MFSD9"/>
    <property type="match status" value="1"/>
</dbReference>
<keyword evidence="10" id="KW-1185">Reference proteome</keyword>
<protein>
    <recommendedName>
        <fullName evidence="8">Major facilitator superfamily (MFS) profile domain-containing protein</fullName>
    </recommendedName>
</protein>
<evidence type="ECO:0000256" key="6">
    <source>
        <dbReference type="SAM" id="MobiDB-lite"/>
    </source>
</evidence>
<organism evidence="9 10">
    <name type="scientific">Porites lobata</name>
    <dbReference type="NCBI Taxonomy" id="104759"/>
    <lineage>
        <taxon>Eukaryota</taxon>
        <taxon>Metazoa</taxon>
        <taxon>Cnidaria</taxon>
        <taxon>Anthozoa</taxon>
        <taxon>Hexacorallia</taxon>
        <taxon>Scleractinia</taxon>
        <taxon>Fungiina</taxon>
        <taxon>Poritidae</taxon>
        <taxon>Porites</taxon>
    </lineage>
</organism>
<feature type="compositionally biased region" description="Basic and acidic residues" evidence="6">
    <location>
        <begin position="244"/>
        <end position="263"/>
    </location>
</feature>
<evidence type="ECO:0000259" key="8">
    <source>
        <dbReference type="PROSITE" id="PS50850"/>
    </source>
</evidence>
<keyword evidence="2" id="KW-0813">Transport</keyword>
<dbReference type="PRINTS" id="PR01035">
    <property type="entry name" value="TCRTETA"/>
</dbReference>
<evidence type="ECO:0000256" key="2">
    <source>
        <dbReference type="ARBA" id="ARBA00022448"/>
    </source>
</evidence>
<evidence type="ECO:0000256" key="7">
    <source>
        <dbReference type="SAM" id="Phobius"/>
    </source>
</evidence>
<keyword evidence="3 7" id="KW-0812">Transmembrane</keyword>
<feature type="region of interest" description="Disordered" evidence="6">
    <location>
        <begin position="242"/>
        <end position="275"/>
    </location>
</feature>
<comment type="caution">
    <text evidence="9">The sequence shown here is derived from an EMBL/GenBank/DDBJ whole genome shotgun (WGS) entry which is preliminary data.</text>
</comment>
<dbReference type="Gene3D" id="1.20.1250.20">
    <property type="entry name" value="MFS general substrate transporter like domains"/>
    <property type="match status" value="1"/>
</dbReference>
<feature type="transmembrane region" description="Helical" evidence="7">
    <location>
        <begin position="448"/>
        <end position="468"/>
    </location>
</feature>
<dbReference type="PROSITE" id="PS00216">
    <property type="entry name" value="SUGAR_TRANSPORT_1"/>
    <property type="match status" value="1"/>
</dbReference>
<dbReference type="SUPFAM" id="SSF103473">
    <property type="entry name" value="MFS general substrate transporter"/>
    <property type="match status" value="1"/>
</dbReference>
<sequence length="484" mass="53642">MFDEKDQEHRCEKVTKQFNRKMHGILGSVWPKINLPPFLKVKEERFYVYCLYCVGFLDLFAVSCLIPLLTHRARELGASPSLVALIGSVYGGLQFFSSPIMGKLSDVFGRKQLLLVSLLGTAMGYYMTSLPTSLIFLALSRIPAGIFKHSQSVAKTYLADISEPVDHPKVFGNFNAFSNLGFVIGPLIGGHLAMQSNGFFKVAYVAATIFIVNFFFVWFFVKQVEEITAYHTHNSRQEIVLNRGDAEETENKRDDRPTDRESVQDNLGNVSNGDAKRTTEEVSSISKLASVSSIMDLLVLRFLMGFSMLVFRSNFMSMLEFHFNTSPKTNGYIMSYNALVSGFSGILMGSIADFYNHNDSKMLLHFSCLITVSILGITFSPSIYFVAAFITPLAVSSAVSRVCLTNLTFRRSRKDEKGVILGVGNSLLSLARMISPALGGFVQEISAYAPGSIGATIAATGVLIMILYPTDRYPTKADREKKND</sequence>
<feature type="transmembrane region" description="Helical" evidence="7">
    <location>
        <begin position="46"/>
        <end position="70"/>
    </location>
</feature>
<proteinExistence type="predicted"/>
<evidence type="ECO:0000256" key="1">
    <source>
        <dbReference type="ARBA" id="ARBA00004141"/>
    </source>
</evidence>
<feature type="transmembrane region" description="Helical" evidence="7">
    <location>
        <begin position="82"/>
        <end position="101"/>
    </location>
</feature>
<feature type="transmembrane region" description="Helical" evidence="7">
    <location>
        <begin position="419"/>
        <end position="442"/>
    </location>
</feature>
<dbReference type="EMBL" id="CALNXK010000042">
    <property type="protein sequence ID" value="CAH3126256.1"/>
    <property type="molecule type" value="Genomic_DNA"/>
</dbReference>
<feature type="transmembrane region" description="Helical" evidence="7">
    <location>
        <begin position="385"/>
        <end position="407"/>
    </location>
</feature>
<feature type="transmembrane region" description="Helical" evidence="7">
    <location>
        <begin position="176"/>
        <end position="193"/>
    </location>
</feature>
<feature type="transmembrane region" description="Helical" evidence="7">
    <location>
        <begin position="294"/>
        <end position="313"/>
    </location>
</feature>
<dbReference type="InterPro" id="IPR020846">
    <property type="entry name" value="MFS_dom"/>
</dbReference>
<dbReference type="InterPro" id="IPR005829">
    <property type="entry name" value="Sugar_transporter_CS"/>
</dbReference>
<evidence type="ECO:0000256" key="3">
    <source>
        <dbReference type="ARBA" id="ARBA00022692"/>
    </source>
</evidence>
<feature type="transmembrane region" description="Helical" evidence="7">
    <location>
        <begin position="362"/>
        <end position="379"/>
    </location>
</feature>
<dbReference type="InterPro" id="IPR001958">
    <property type="entry name" value="Tet-R_TetA/multi-R_MdtG-like"/>
</dbReference>
<evidence type="ECO:0000256" key="4">
    <source>
        <dbReference type="ARBA" id="ARBA00022989"/>
    </source>
</evidence>
<dbReference type="PANTHER" id="PTHR23504">
    <property type="entry name" value="MAJOR FACILITATOR SUPERFAMILY DOMAIN-CONTAINING PROTEIN 10"/>
    <property type="match status" value="1"/>
</dbReference>
<comment type="subcellular location">
    <subcellularLocation>
        <location evidence="1">Membrane</location>
        <topology evidence="1">Multi-pass membrane protein</topology>
    </subcellularLocation>
</comment>
<evidence type="ECO:0000313" key="9">
    <source>
        <dbReference type="EMBL" id="CAH3126256.1"/>
    </source>
</evidence>
<dbReference type="InterPro" id="IPR011701">
    <property type="entry name" value="MFS"/>
</dbReference>